<protein>
    <submittedName>
        <fullName evidence="2">GreA/GreB family elongation factor</fullName>
    </submittedName>
</protein>
<keyword evidence="2" id="KW-0251">Elongation factor</keyword>
<dbReference type="SUPFAM" id="SSF54534">
    <property type="entry name" value="FKBP-like"/>
    <property type="match status" value="1"/>
</dbReference>
<keyword evidence="2" id="KW-0648">Protein biosynthesis</keyword>
<dbReference type="GO" id="GO:0003746">
    <property type="term" value="F:translation elongation factor activity"/>
    <property type="evidence" value="ECO:0007669"/>
    <property type="project" value="UniProtKB-KW"/>
</dbReference>
<dbReference type="InterPro" id="IPR023459">
    <property type="entry name" value="Tscrpt_elong_fac_GreA/B_fam"/>
</dbReference>
<keyword evidence="3" id="KW-1185">Reference proteome</keyword>
<dbReference type="PANTHER" id="PTHR30437">
    <property type="entry name" value="TRANSCRIPTION ELONGATION FACTOR GREA"/>
    <property type="match status" value="1"/>
</dbReference>
<dbReference type="RefSeq" id="WP_379861368.1">
    <property type="nucleotide sequence ID" value="NZ_JBHMFC010000049.1"/>
</dbReference>
<dbReference type="InterPro" id="IPR001437">
    <property type="entry name" value="Tscrpt_elong_fac_GreA/B_C"/>
</dbReference>
<name>A0ABV5FCH4_9FLAO</name>
<dbReference type="Gene3D" id="3.10.50.30">
    <property type="entry name" value="Transcription elongation factor, GreA/GreB, C-terminal domain"/>
    <property type="match status" value="1"/>
</dbReference>
<comment type="caution">
    <text evidence="2">The sequence shown here is derived from an EMBL/GenBank/DDBJ whole genome shotgun (WGS) entry which is preliminary data.</text>
</comment>
<evidence type="ECO:0000313" key="2">
    <source>
        <dbReference type="EMBL" id="MFB9057147.1"/>
    </source>
</evidence>
<dbReference type="PANTHER" id="PTHR30437:SF5">
    <property type="entry name" value="REGULATOR OF NUCLEOSIDE DIPHOSPHATE KINASE"/>
    <property type="match status" value="1"/>
</dbReference>
<dbReference type="InterPro" id="IPR036953">
    <property type="entry name" value="GreA/GreB_C_sf"/>
</dbReference>
<proteinExistence type="predicted"/>
<dbReference type="Proteomes" id="UP001589585">
    <property type="component" value="Unassembled WGS sequence"/>
</dbReference>
<dbReference type="Pfam" id="PF01272">
    <property type="entry name" value="GreA_GreB"/>
    <property type="match status" value="1"/>
</dbReference>
<gene>
    <name evidence="2" type="ORF">ACFFU9_10380</name>
</gene>
<accession>A0ABV5FCH4</accession>
<organism evidence="2 3">
    <name type="scientific">Mariniflexile ostreae</name>
    <dbReference type="NCBI Taxonomy" id="1520892"/>
    <lineage>
        <taxon>Bacteria</taxon>
        <taxon>Pseudomonadati</taxon>
        <taxon>Bacteroidota</taxon>
        <taxon>Flavobacteriia</taxon>
        <taxon>Flavobacteriales</taxon>
        <taxon>Flavobacteriaceae</taxon>
        <taxon>Mariniflexile</taxon>
    </lineage>
</organism>
<evidence type="ECO:0000259" key="1">
    <source>
        <dbReference type="Pfam" id="PF01272"/>
    </source>
</evidence>
<evidence type="ECO:0000313" key="3">
    <source>
        <dbReference type="Proteomes" id="UP001589585"/>
    </source>
</evidence>
<sequence length="138" mass="15832">MKYGSLMIEKKEYVYLKRMLNVSGYVGDFETQKSLQKLTEELKLAHILDEKDMPQDVVRFNSVVTIITESGLERKLQVVKPSEKNLLQNRISILTSMGAALFGQSTEDKIKWKFPKGIETISVLHVEQKEPSDMDILI</sequence>
<feature type="domain" description="Transcription elongation factor GreA/GreB C-terminal" evidence="1">
    <location>
        <begin position="54"/>
        <end position="127"/>
    </location>
</feature>
<reference evidence="2 3" key="1">
    <citation type="submission" date="2024-09" db="EMBL/GenBank/DDBJ databases">
        <authorList>
            <person name="Sun Q."/>
            <person name="Mori K."/>
        </authorList>
    </citation>
    <scope>NUCLEOTIDE SEQUENCE [LARGE SCALE GENOMIC DNA]</scope>
    <source>
        <strain evidence="2 3">CECT 8622</strain>
    </source>
</reference>
<dbReference type="EMBL" id="JBHMFC010000049">
    <property type="protein sequence ID" value="MFB9057147.1"/>
    <property type="molecule type" value="Genomic_DNA"/>
</dbReference>